<evidence type="ECO:0000313" key="2">
    <source>
        <dbReference type="Proteomes" id="UP000019402"/>
    </source>
</evidence>
<organism evidence="1 2">
    <name type="scientific">Saccharicrinis fermentans DSM 9555 = JCM 21142</name>
    <dbReference type="NCBI Taxonomy" id="869213"/>
    <lineage>
        <taxon>Bacteria</taxon>
        <taxon>Pseudomonadati</taxon>
        <taxon>Bacteroidota</taxon>
        <taxon>Bacteroidia</taxon>
        <taxon>Marinilabiliales</taxon>
        <taxon>Marinilabiliaceae</taxon>
        <taxon>Saccharicrinis</taxon>
    </lineage>
</organism>
<name>W7Y1Y8_9BACT</name>
<dbReference type="Proteomes" id="UP000019402">
    <property type="component" value="Unassembled WGS sequence"/>
</dbReference>
<dbReference type="STRING" id="869213.GCA_000517085_01514"/>
<dbReference type="OrthoDB" id="9804333at2"/>
<keyword evidence="2" id="KW-1185">Reference proteome</keyword>
<proteinExistence type="predicted"/>
<evidence type="ECO:0008006" key="3">
    <source>
        <dbReference type="Google" id="ProtNLM"/>
    </source>
</evidence>
<comment type="caution">
    <text evidence="1">The sequence shown here is derived from an EMBL/GenBank/DDBJ whole genome shotgun (WGS) entry which is preliminary data.</text>
</comment>
<reference evidence="1 2" key="1">
    <citation type="journal article" date="2014" name="Genome Announc.">
        <title>Draft Genome Sequence of Cytophaga fermentans JCM 21142T, a Facultative Anaerobe Isolated from Marine Mud.</title>
        <authorList>
            <person name="Starns D."/>
            <person name="Oshima K."/>
            <person name="Suda W."/>
            <person name="Iino T."/>
            <person name="Yuki M."/>
            <person name="Inoue J."/>
            <person name="Kitamura K."/>
            <person name="Iida T."/>
            <person name="Darby A."/>
            <person name="Hattori M."/>
            <person name="Ohkuma M."/>
        </authorList>
    </citation>
    <scope>NUCLEOTIDE SEQUENCE [LARGE SCALE GENOMIC DNA]</scope>
    <source>
        <strain evidence="1 2">JCM 21142</strain>
    </source>
</reference>
<dbReference type="RefSeq" id="WP_044212113.1">
    <property type="nucleotide sequence ID" value="NZ_BAMD01000004.1"/>
</dbReference>
<sequence>MQNLSTLPEKLQLLEWIGKQKDRSIYNVNAHLHTPYSFSAFKDISEIFQLAKEQGVRILGINDFYSTDGYEEFSYLARVNNIFPLFNIEFIGLNQKDKEKGLRLNDPGNPGRVYLSGKGLFFPPKMDEPYASQVNEIKQEIITRVGQMMDKTNVLLKDIGADIVLSMREIFEKYAVDLVRERHIAKALRIQVFEKYSSLDDRAVFFEKLYGQAPKVYMGNNAAVENEIRNMLFKAGKKAFVEENTKAFLPIDLIKKMILHAGGIPTYPLLADNLEGEYTAFERNKEALLEELKARNVHSIEFIPNRNDLRLLKEYAGFFWKNEVLVTFGTEHNSPDMIPMKVETRGHIDLDDELKELSYKGACVVAAHQYLKSKGEEGYVKESGERNGNSLQPFVELGHGVISKYFAE</sequence>
<dbReference type="InterPro" id="IPR016195">
    <property type="entry name" value="Pol/histidinol_Pase-like"/>
</dbReference>
<dbReference type="Gene3D" id="3.20.20.140">
    <property type="entry name" value="Metal-dependent hydrolases"/>
    <property type="match status" value="1"/>
</dbReference>
<evidence type="ECO:0000313" key="1">
    <source>
        <dbReference type="EMBL" id="GAF01967.1"/>
    </source>
</evidence>
<dbReference type="EMBL" id="BAMD01000004">
    <property type="protein sequence ID" value="GAF01967.1"/>
    <property type="molecule type" value="Genomic_DNA"/>
</dbReference>
<dbReference type="AlphaFoldDB" id="W7Y1Y8"/>
<protein>
    <recommendedName>
        <fullName evidence="3">PHP domain-containing protein</fullName>
    </recommendedName>
</protein>
<gene>
    <name evidence="1" type="ORF">JCM21142_1590</name>
</gene>
<accession>W7Y1Y8</accession>
<dbReference type="Gene3D" id="1.10.150.650">
    <property type="match status" value="1"/>
</dbReference>
<dbReference type="SUPFAM" id="SSF89550">
    <property type="entry name" value="PHP domain-like"/>
    <property type="match status" value="1"/>
</dbReference>
<dbReference type="eggNOG" id="COG0613">
    <property type="taxonomic scope" value="Bacteria"/>
</dbReference>